<dbReference type="GO" id="GO:0009982">
    <property type="term" value="F:pseudouridine synthase activity"/>
    <property type="evidence" value="ECO:0007669"/>
    <property type="project" value="InterPro"/>
</dbReference>
<dbReference type="SUPFAM" id="SSF55120">
    <property type="entry name" value="Pseudouridine synthase"/>
    <property type="match status" value="1"/>
</dbReference>
<dbReference type="PANTHER" id="PTHR11142:SF5">
    <property type="entry name" value="TRNA PSEUDOURIDINE(38_39) SYNTHASE"/>
    <property type="match status" value="1"/>
</dbReference>
<feature type="compositionally biased region" description="Low complexity" evidence="4">
    <location>
        <begin position="430"/>
        <end position="445"/>
    </location>
</feature>
<evidence type="ECO:0000313" key="7">
    <source>
        <dbReference type="Proteomes" id="UP000606786"/>
    </source>
</evidence>
<keyword evidence="2" id="KW-0819">tRNA processing</keyword>
<dbReference type="InterPro" id="IPR001406">
    <property type="entry name" value="PsdUridine_synth_TruA"/>
</dbReference>
<dbReference type="OrthoDB" id="25767at2759"/>
<dbReference type="InterPro" id="IPR020094">
    <property type="entry name" value="TruA/RsuA/RluB/E/F_N"/>
</dbReference>
<evidence type="ECO:0000256" key="2">
    <source>
        <dbReference type="ARBA" id="ARBA00022694"/>
    </source>
</evidence>
<gene>
    <name evidence="6" type="ORF">CCAP1982_LOCUS20241</name>
</gene>
<evidence type="ECO:0000259" key="5">
    <source>
        <dbReference type="Pfam" id="PF01416"/>
    </source>
</evidence>
<comment type="similarity">
    <text evidence="1">Belongs to the tRNA pseudouridine synthase TruA family.</text>
</comment>
<dbReference type="GO" id="GO:0003723">
    <property type="term" value="F:RNA binding"/>
    <property type="evidence" value="ECO:0007669"/>
    <property type="project" value="InterPro"/>
</dbReference>
<accession>A0A811VAW2</accession>
<dbReference type="Gene3D" id="3.30.70.580">
    <property type="entry name" value="Pseudouridine synthase I, catalytic domain, N-terminal subdomain"/>
    <property type="match status" value="1"/>
</dbReference>
<dbReference type="InterPro" id="IPR041707">
    <property type="entry name" value="Pus3-like"/>
</dbReference>
<dbReference type="Proteomes" id="UP000606786">
    <property type="component" value="Unassembled WGS sequence"/>
</dbReference>
<reference evidence="6" key="1">
    <citation type="submission" date="2020-11" db="EMBL/GenBank/DDBJ databases">
        <authorList>
            <person name="Whitehead M."/>
        </authorList>
    </citation>
    <scope>NUCLEOTIDE SEQUENCE</scope>
    <source>
        <strain evidence="6">EGII</strain>
    </source>
</reference>
<evidence type="ECO:0000256" key="4">
    <source>
        <dbReference type="SAM" id="MobiDB-lite"/>
    </source>
</evidence>
<proteinExistence type="inferred from homology"/>
<evidence type="ECO:0000313" key="6">
    <source>
        <dbReference type="EMBL" id="CAD7012144.1"/>
    </source>
</evidence>
<dbReference type="AlphaFoldDB" id="A0A811VAW2"/>
<dbReference type="GO" id="GO:1990481">
    <property type="term" value="P:mRNA pseudouridine synthesis"/>
    <property type="evidence" value="ECO:0007669"/>
    <property type="project" value="TreeGrafter"/>
</dbReference>
<dbReference type="CDD" id="cd02569">
    <property type="entry name" value="PseudoU_synth_ScPus3"/>
    <property type="match status" value="1"/>
</dbReference>
<dbReference type="InterPro" id="IPR020097">
    <property type="entry name" value="PsdUridine_synth_TruA_a/b_dom"/>
</dbReference>
<dbReference type="InterPro" id="IPR020103">
    <property type="entry name" value="PsdUridine_synth_cat_dom_sf"/>
</dbReference>
<comment type="caution">
    <text evidence="6">The sequence shown here is derived from an EMBL/GenBank/DDBJ whole genome shotgun (WGS) entry which is preliminary data.</text>
</comment>
<dbReference type="GO" id="GO:0005737">
    <property type="term" value="C:cytoplasm"/>
    <property type="evidence" value="ECO:0007669"/>
    <property type="project" value="TreeGrafter"/>
</dbReference>
<keyword evidence="3" id="KW-0413">Isomerase</keyword>
<dbReference type="EMBL" id="CAJHJT010000056">
    <property type="protein sequence ID" value="CAD7012144.1"/>
    <property type="molecule type" value="Genomic_DNA"/>
</dbReference>
<dbReference type="FunFam" id="3.30.70.580:FF:000007">
    <property type="entry name" value="tRNA pseudouridine synthase"/>
    <property type="match status" value="1"/>
</dbReference>
<evidence type="ECO:0000256" key="1">
    <source>
        <dbReference type="ARBA" id="ARBA00009375"/>
    </source>
</evidence>
<evidence type="ECO:0000256" key="3">
    <source>
        <dbReference type="ARBA" id="ARBA00023235"/>
    </source>
</evidence>
<feature type="domain" description="Pseudouridine synthase I TruA alpha/beta" evidence="5">
    <location>
        <begin position="313"/>
        <end position="422"/>
    </location>
</feature>
<dbReference type="Gene3D" id="3.30.70.660">
    <property type="entry name" value="Pseudouridine synthase I, catalytic domain, C-terminal subdomain"/>
    <property type="match status" value="1"/>
</dbReference>
<feature type="region of interest" description="Disordered" evidence="4">
    <location>
        <begin position="429"/>
        <end position="449"/>
    </location>
</feature>
<dbReference type="GO" id="GO:0005634">
    <property type="term" value="C:nucleus"/>
    <property type="evidence" value="ECO:0007669"/>
    <property type="project" value="TreeGrafter"/>
</dbReference>
<protein>
    <submittedName>
        <fullName evidence="6">(Mediterranean fruit fly) hypothetical protein</fullName>
    </submittedName>
</protein>
<organism evidence="6 7">
    <name type="scientific">Ceratitis capitata</name>
    <name type="common">Mediterranean fruit fly</name>
    <name type="synonym">Tephritis capitata</name>
    <dbReference type="NCBI Taxonomy" id="7213"/>
    <lineage>
        <taxon>Eukaryota</taxon>
        <taxon>Metazoa</taxon>
        <taxon>Ecdysozoa</taxon>
        <taxon>Arthropoda</taxon>
        <taxon>Hexapoda</taxon>
        <taxon>Insecta</taxon>
        <taxon>Pterygota</taxon>
        <taxon>Neoptera</taxon>
        <taxon>Endopterygota</taxon>
        <taxon>Diptera</taxon>
        <taxon>Brachycera</taxon>
        <taxon>Muscomorpha</taxon>
        <taxon>Tephritoidea</taxon>
        <taxon>Tephritidae</taxon>
        <taxon>Ceratitis</taxon>
        <taxon>Ceratitis</taxon>
    </lineage>
</organism>
<dbReference type="GO" id="GO:0031119">
    <property type="term" value="P:tRNA pseudouridine synthesis"/>
    <property type="evidence" value="ECO:0007669"/>
    <property type="project" value="TreeGrafter"/>
</dbReference>
<sequence length="565" mass="65817">MDLFIMNLLLIRKNLIRCQYPKIQNSSKALQEKSTEIFKLSNGFTLFCKQCTLCTNSFLCRTMNEKKVQINKRGKGRVNRDEIQNWTKEQLIAKVLQLDAYNFQIRNLLQKKLGQNDIEIYEHLAELETNEVTSVENVPKALPQTNRKTPKRKFDFQKSHKRHVLIKLLYFGWNYHGLAVQEDSNDTIEHHLFQALIRTCLIESRESANYHRCGRTDKEVSAFSQVISIDLRSKYPPEEQHTSEALANEVEYCTLLNRVLPRNIQAVAWMPLRSPVYSARFDCIGRTYRYYFPKGDLCIKSMQNGCELLARHTDFRNFCKMDVNNGVTNYIRQIFKASVQRCAVEQESKDVEDAYAMYMLEIRANAFLWHQIRCIMAVLLLIGEGKEQPEVINELLNVEKNPCKPQYTPAIGMPLNLFHCEFRKHTIQPGDSGKSNNIGNIGNDIDTGESAEEHTSNWIYGDEHLQKLIEAVQGEWMQYNIKSTMIRDVLHQLESIRQKENVSSAPVRAQAWLLQDGVRPRQYQELLNRKRCESLENRIQHFVKKQRLIVTNEPAKDSNLFSESD</sequence>
<keyword evidence="7" id="KW-1185">Reference proteome</keyword>
<dbReference type="PANTHER" id="PTHR11142">
    <property type="entry name" value="PSEUDOURIDYLATE SYNTHASE"/>
    <property type="match status" value="1"/>
</dbReference>
<dbReference type="InterPro" id="IPR020095">
    <property type="entry name" value="PsdUridine_synth_TruA_C"/>
</dbReference>
<dbReference type="Pfam" id="PF01416">
    <property type="entry name" value="PseudoU_synth_1"/>
    <property type="match status" value="1"/>
</dbReference>
<name>A0A811VAW2_CERCA</name>